<dbReference type="GO" id="GO:0016987">
    <property type="term" value="F:sigma factor activity"/>
    <property type="evidence" value="ECO:0007669"/>
    <property type="project" value="UniProtKB-KW"/>
</dbReference>
<dbReference type="GO" id="GO:0006352">
    <property type="term" value="P:DNA-templated transcription initiation"/>
    <property type="evidence" value="ECO:0007669"/>
    <property type="project" value="InterPro"/>
</dbReference>
<dbReference type="InterPro" id="IPR013325">
    <property type="entry name" value="RNA_pol_sigma_r2"/>
</dbReference>
<gene>
    <name evidence="7" type="ORF">BA011_25320</name>
</gene>
<evidence type="ECO:0000313" key="7">
    <source>
        <dbReference type="EMBL" id="ANP89128.1"/>
    </source>
</evidence>
<reference evidence="7 8" key="1">
    <citation type="submission" date="2016-06" db="EMBL/GenBank/DDBJ databases">
        <title>Microsymbionts genomes from the relict species Vavilovia formosa.</title>
        <authorList>
            <person name="Chirak E."/>
            <person name="Kimeklis A."/>
            <person name="Andronov E."/>
        </authorList>
    </citation>
    <scope>NUCLEOTIDE SEQUENCE [LARGE SCALE GENOMIC DNA]</scope>
    <source>
        <strain evidence="7 8">Vaf10</strain>
        <plasmid evidence="8">Plasmid unnamed1</plasmid>
    </source>
</reference>
<sequence>MHTLHRDVNGNAVVNAMIENKDKLLKTIESVVKSKSCSEDIFQDGVIKAYGVKTDDIRCPIGYAFRMVYNLALDESRRRRQKMNNHRSIDQIQEITAPIPTVLDQLVAAETLRNVLASLEALPKRTNDAFIRHRLNGVPQKDIAAELGVSRTLVNFMIKAAEEHCHLAIAEPASRPDHAHRQEPTVSLRAAPAANRSTAVPALPGQRRNEPSARSRRTG</sequence>
<dbReference type="OrthoDB" id="9794372at2"/>
<dbReference type="PANTHER" id="PTHR43133:SF63">
    <property type="entry name" value="RNA POLYMERASE SIGMA FACTOR FECI-RELATED"/>
    <property type="match status" value="1"/>
</dbReference>
<dbReference type="Gene3D" id="1.10.1740.10">
    <property type="match status" value="1"/>
</dbReference>
<comment type="similarity">
    <text evidence="1">Belongs to the sigma-70 factor family. ECF subfamily.</text>
</comment>
<dbReference type="InterPro" id="IPR036388">
    <property type="entry name" value="WH-like_DNA-bd_sf"/>
</dbReference>
<proteinExistence type="inferred from homology"/>
<evidence type="ECO:0000256" key="3">
    <source>
        <dbReference type="ARBA" id="ARBA00023082"/>
    </source>
</evidence>
<dbReference type="InterPro" id="IPR013324">
    <property type="entry name" value="RNA_pol_sigma_r3/r4-like"/>
</dbReference>
<dbReference type="InterPro" id="IPR039425">
    <property type="entry name" value="RNA_pol_sigma-70-like"/>
</dbReference>
<feature type="region of interest" description="Disordered" evidence="5">
    <location>
        <begin position="173"/>
        <end position="219"/>
    </location>
</feature>
<dbReference type="NCBIfam" id="TIGR02937">
    <property type="entry name" value="sigma70-ECF"/>
    <property type="match status" value="1"/>
</dbReference>
<evidence type="ECO:0000313" key="8">
    <source>
        <dbReference type="Proteomes" id="UP000092691"/>
    </source>
</evidence>
<dbReference type="InterPro" id="IPR013249">
    <property type="entry name" value="RNA_pol_sigma70_r4_t2"/>
</dbReference>
<dbReference type="GO" id="GO:0003677">
    <property type="term" value="F:DNA binding"/>
    <property type="evidence" value="ECO:0007669"/>
    <property type="project" value="InterPro"/>
</dbReference>
<dbReference type="Pfam" id="PF08281">
    <property type="entry name" value="Sigma70_r4_2"/>
    <property type="match status" value="1"/>
</dbReference>
<keyword evidence="7" id="KW-0614">Plasmid</keyword>
<feature type="domain" description="RNA polymerase sigma factor 70 region 4 type 2" evidence="6">
    <location>
        <begin position="113"/>
        <end position="165"/>
    </location>
</feature>
<dbReference type="SUPFAM" id="SSF88946">
    <property type="entry name" value="Sigma2 domain of RNA polymerase sigma factors"/>
    <property type="match status" value="1"/>
</dbReference>
<dbReference type="Gene3D" id="1.10.10.10">
    <property type="entry name" value="Winged helix-like DNA-binding domain superfamily/Winged helix DNA-binding domain"/>
    <property type="match status" value="1"/>
</dbReference>
<accession>A0A1B1CHA0</accession>
<evidence type="ECO:0000256" key="5">
    <source>
        <dbReference type="SAM" id="MobiDB-lite"/>
    </source>
</evidence>
<geneLocation type="plasmid" evidence="7 8">
    <name>unnamed1</name>
</geneLocation>
<dbReference type="PANTHER" id="PTHR43133">
    <property type="entry name" value="RNA POLYMERASE ECF-TYPE SIGMA FACTO"/>
    <property type="match status" value="1"/>
</dbReference>
<protein>
    <submittedName>
        <fullName evidence="7">RNA polymerase subunit sigma</fullName>
    </submittedName>
</protein>
<keyword evidence="2" id="KW-0805">Transcription regulation</keyword>
<keyword evidence="3" id="KW-0731">Sigma factor</keyword>
<dbReference type="RefSeq" id="WP_065282794.1">
    <property type="nucleotide sequence ID" value="NZ_CP016287.1"/>
</dbReference>
<evidence type="ECO:0000259" key="6">
    <source>
        <dbReference type="Pfam" id="PF08281"/>
    </source>
</evidence>
<feature type="compositionally biased region" description="Basic and acidic residues" evidence="5">
    <location>
        <begin position="174"/>
        <end position="183"/>
    </location>
</feature>
<organism evidence="7 8">
    <name type="scientific">Rhizobium leguminosarum</name>
    <dbReference type="NCBI Taxonomy" id="384"/>
    <lineage>
        <taxon>Bacteria</taxon>
        <taxon>Pseudomonadati</taxon>
        <taxon>Pseudomonadota</taxon>
        <taxon>Alphaproteobacteria</taxon>
        <taxon>Hyphomicrobiales</taxon>
        <taxon>Rhizobiaceae</taxon>
        <taxon>Rhizobium/Agrobacterium group</taxon>
        <taxon>Rhizobium</taxon>
    </lineage>
</organism>
<keyword evidence="4" id="KW-0804">Transcription</keyword>
<name>A0A1B1CHA0_RHILE</name>
<dbReference type="SUPFAM" id="SSF88659">
    <property type="entry name" value="Sigma3 and sigma4 domains of RNA polymerase sigma factors"/>
    <property type="match status" value="1"/>
</dbReference>
<evidence type="ECO:0000256" key="2">
    <source>
        <dbReference type="ARBA" id="ARBA00023015"/>
    </source>
</evidence>
<dbReference type="InterPro" id="IPR014284">
    <property type="entry name" value="RNA_pol_sigma-70_dom"/>
</dbReference>
<dbReference type="EMBL" id="CP016287">
    <property type="protein sequence ID" value="ANP89128.1"/>
    <property type="molecule type" value="Genomic_DNA"/>
</dbReference>
<evidence type="ECO:0000256" key="4">
    <source>
        <dbReference type="ARBA" id="ARBA00023163"/>
    </source>
</evidence>
<dbReference type="Proteomes" id="UP000092691">
    <property type="component" value="Plasmid unnamed1"/>
</dbReference>
<dbReference type="AlphaFoldDB" id="A0A1B1CHA0"/>
<evidence type="ECO:0000256" key="1">
    <source>
        <dbReference type="ARBA" id="ARBA00010641"/>
    </source>
</evidence>